<dbReference type="EMBL" id="MQMG01000007">
    <property type="protein sequence ID" value="OKO95430.1"/>
    <property type="molecule type" value="Genomic_DNA"/>
</dbReference>
<comment type="caution">
    <text evidence="1">The sequence shown here is derived from an EMBL/GenBank/DDBJ whole genome shotgun (WGS) entry which is preliminary data.</text>
</comment>
<evidence type="ECO:0000313" key="1">
    <source>
        <dbReference type="EMBL" id="OKO95430.1"/>
    </source>
</evidence>
<evidence type="ECO:0000313" key="2">
    <source>
        <dbReference type="Proteomes" id="UP000186030"/>
    </source>
</evidence>
<reference evidence="1 2" key="1">
    <citation type="submission" date="2016-11" db="EMBL/GenBank/DDBJ databases">
        <authorList>
            <person name="Kadnikov V."/>
            <person name="Nazina T."/>
        </authorList>
    </citation>
    <scope>NUCLEOTIDE SEQUENCE [LARGE SCALE GENOMIC DNA]</scope>
    <source>
        <strain evidence="1 2">1017</strain>
    </source>
</reference>
<protein>
    <submittedName>
        <fullName evidence="1">Uncharacterized protein</fullName>
    </submittedName>
</protein>
<sequence length="50" mass="5302">MLEPGSFCVLGQHQANPLDGGLHRIGGDFPVGDKADDAVIKRAGQDFGFF</sequence>
<dbReference type="AlphaFoldDB" id="A0A1Q5T5D3"/>
<reference evidence="2" key="2">
    <citation type="submission" date="2017-01" db="EMBL/GenBank/DDBJ databases">
        <title>Genome sequencing and annotation of Geobacillus sp. 1017, a Hydrocarbon-Oxidizing Thermophilic Bacterium Isolated from a Heavy Oil Reservoir (China).</title>
        <authorList>
            <person name="Kadnikov V.V."/>
            <person name="Mardanov A.V."/>
            <person name="Poltaraus A.B."/>
            <person name="Sokolova D.S."/>
            <person name="Semenova E.M."/>
            <person name="Ravin N.V."/>
            <person name="Tourova T.P."/>
            <person name="Nazina T.N."/>
        </authorList>
    </citation>
    <scope>NUCLEOTIDE SEQUENCE [LARGE SCALE GENOMIC DNA]</scope>
    <source>
        <strain evidence="2">1017</strain>
    </source>
</reference>
<dbReference type="Proteomes" id="UP000186030">
    <property type="component" value="Unassembled WGS sequence"/>
</dbReference>
<proteinExistence type="predicted"/>
<organism evidence="1 2">
    <name type="scientific">Geobacillus proteiniphilus</name>
    <dbReference type="NCBI Taxonomy" id="860353"/>
    <lineage>
        <taxon>Bacteria</taxon>
        <taxon>Bacillati</taxon>
        <taxon>Bacillota</taxon>
        <taxon>Bacilli</taxon>
        <taxon>Bacillales</taxon>
        <taxon>Anoxybacillaceae</taxon>
        <taxon>Geobacillus</taxon>
    </lineage>
</organism>
<gene>
    <name evidence="1" type="ORF">BRO54_0865</name>
</gene>
<name>A0A1Q5T5D3_9BACL</name>
<accession>A0A1Q5T5D3</accession>